<dbReference type="EMBL" id="JAHRIO010021881">
    <property type="protein sequence ID" value="MEQ2165748.1"/>
    <property type="molecule type" value="Genomic_DNA"/>
</dbReference>
<gene>
    <name evidence="2" type="ORF">GOODEAATRI_020357</name>
</gene>
<feature type="compositionally biased region" description="Polar residues" evidence="1">
    <location>
        <begin position="135"/>
        <end position="146"/>
    </location>
</feature>
<keyword evidence="3" id="KW-1185">Reference proteome</keyword>
<dbReference type="Proteomes" id="UP001476798">
    <property type="component" value="Unassembled WGS sequence"/>
</dbReference>
<feature type="compositionally biased region" description="Polar residues" evidence="1">
    <location>
        <begin position="158"/>
        <end position="185"/>
    </location>
</feature>
<organism evidence="2 3">
    <name type="scientific">Goodea atripinnis</name>
    <dbReference type="NCBI Taxonomy" id="208336"/>
    <lineage>
        <taxon>Eukaryota</taxon>
        <taxon>Metazoa</taxon>
        <taxon>Chordata</taxon>
        <taxon>Craniata</taxon>
        <taxon>Vertebrata</taxon>
        <taxon>Euteleostomi</taxon>
        <taxon>Actinopterygii</taxon>
        <taxon>Neopterygii</taxon>
        <taxon>Teleostei</taxon>
        <taxon>Neoteleostei</taxon>
        <taxon>Acanthomorphata</taxon>
        <taxon>Ovalentaria</taxon>
        <taxon>Atherinomorphae</taxon>
        <taxon>Cyprinodontiformes</taxon>
        <taxon>Goodeidae</taxon>
        <taxon>Goodea</taxon>
    </lineage>
</organism>
<reference evidence="2 3" key="1">
    <citation type="submission" date="2021-06" db="EMBL/GenBank/DDBJ databases">
        <authorList>
            <person name="Palmer J.M."/>
        </authorList>
    </citation>
    <scope>NUCLEOTIDE SEQUENCE [LARGE SCALE GENOMIC DNA]</scope>
    <source>
        <strain evidence="2 3">GA_2019</strain>
        <tissue evidence="2">Muscle</tissue>
    </source>
</reference>
<evidence type="ECO:0000256" key="1">
    <source>
        <dbReference type="SAM" id="MobiDB-lite"/>
    </source>
</evidence>
<protein>
    <submittedName>
        <fullName evidence="2">Uncharacterized protein</fullName>
    </submittedName>
</protein>
<feature type="region of interest" description="Disordered" evidence="1">
    <location>
        <begin position="135"/>
        <end position="227"/>
    </location>
</feature>
<comment type="caution">
    <text evidence="2">The sequence shown here is derived from an EMBL/GenBank/DDBJ whole genome shotgun (WGS) entry which is preliminary data.</text>
</comment>
<proteinExistence type="predicted"/>
<accession>A0ABV0N587</accession>
<name>A0ABV0N587_9TELE</name>
<evidence type="ECO:0000313" key="3">
    <source>
        <dbReference type="Proteomes" id="UP001476798"/>
    </source>
</evidence>
<sequence length="227" mass="24207">MCFFQIKGSWSGKTGEGVTNPYSHRNIFINCCSVLCAPMPPSLIDRRGFLPADESAQTSGVDIELPNLNNKSEINVVGGSFHLVFDLQESLSDLSLLLNQTKTLPLPPRSLCTQGTKGLLESAALSPLLATSCPQGKPQTALSCPDNSPALKSDPSLELSQRRGQAHPNSKTYGSTSPPLRTNTGLHKHKRAASHTARVTFDSHVSPDGDHGSKAGGHQGTKFATLH</sequence>
<evidence type="ECO:0000313" key="2">
    <source>
        <dbReference type="EMBL" id="MEQ2165748.1"/>
    </source>
</evidence>